<evidence type="ECO:0000313" key="2">
    <source>
        <dbReference type="EMBL" id="JAI25589.1"/>
    </source>
</evidence>
<dbReference type="AlphaFoldDB" id="A0A0K8UFZ8"/>
<feature type="compositionally biased region" description="Basic and acidic residues" evidence="1">
    <location>
        <begin position="166"/>
        <end position="181"/>
    </location>
</feature>
<organism evidence="2">
    <name type="scientific">Bactrocera latifrons</name>
    <name type="common">Malaysian fruit fly</name>
    <name type="synonym">Chaetodacus latifrons</name>
    <dbReference type="NCBI Taxonomy" id="174628"/>
    <lineage>
        <taxon>Eukaryota</taxon>
        <taxon>Metazoa</taxon>
        <taxon>Ecdysozoa</taxon>
        <taxon>Arthropoda</taxon>
        <taxon>Hexapoda</taxon>
        <taxon>Insecta</taxon>
        <taxon>Pterygota</taxon>
        <taxon>Neoptera</taxon>
        <taxon>Endopterygota</taxon>
        <taxon>Diptera</taxon>
        <taxon>Brachycera</taxon>
        <taxon>Muscomorpha</taxon>
        <taxon>Tephritoidea</taxon>
        <taxon>Tephritidae</taxon>
        <taxon>Bactrocera</taxon>
        <taxon>Bactrocera</taxon>
    </lineage>
</organism>
<protein>
    <submittedName>
        <fullName evidence="2">Uncharacterized protein</fullName>
    </submittedName>
</protein>
<name>A0A0K8UFZ8_BACLA</name>
<feature type="region of interest" description="Disordered" evidence="1">
    <location>
        <begin position="234"/>
        <end position="271"/>
    </location>
</feature>
<gene>
    <name evidence="2" type="ORF">c0_g1_i1</name>
</gene>
<dbReference type="OrthoDB" id="8027902at2759"/>
<accession>A0A0K8UFZ8</accession>
<sequence length="308" mass="34348">MGSGESRPRCRAACAKTSCCNSRRRHHSRQREKNNGPCYYCHPECCPTYPEFTLSTSGICYVQCDFCCQIYPCCCAQCPNCGCRRVKCKSKEVEIPPIAFCPCCRQEAPKANGLQHLYTPNPCCACQCASGDQEQIAKCLLRSYKLPRGKGRKCCQCKQRKREKRSKQNRDRSKSESKSFHYPAEKKGNLSVCKPGTSAACCSPPQRADVCCYERTKASVPPCATNPNANATRTQQEQCQSSRTPSTKAECQRNIATSPRNSKARKKPRTANNPSLLCCPCGREVEIRNITYELPVCRADDGSGRCQQ</sequence>
<reference evidence="2" key="1">
    <citation type="submission" date="2015-06" db="EMBL/GenBank/DDBJ databases">
        <authorList>
            <person name="Hoefler B.C."/>
            <person name="Straight P.D."/>
        </authorList>
    </citation>
    <scope>NUCLEOTIDE SEQUENCE</scope>
</reference>
<feature type="compositionally biased region" description="Polar residues" evidence="1">
    <location>
        <begin position="234"/>
        <end position="261"/>
    </location>
</feature>
<proteinExistence type="predicted"/>
<feature type="region of interest" description="Disordered" evidence="1">
    <location>
        <begin position="161"/>
        <end position="181"/>
    </location>
</feature>
<evidence type="ECO:0000256" key="1">
    <source>
        <dbReference type="SAM" id="MobiDB-lite"/>
    </source>
</evidence>
<dbReference type="EMBL" id="GDHF01026725">
    <property type="protein sequence ID" value="JAI25589.1"/>
    <property type="molecule type" value="Transcribed_RNA"/>
</dbReference>